<evidence type="ECO:0000256" key="7">
    <source>
        <dbReference type="PIRSR" id="PIRSR602081-2"/>
    </source>
</evidence>
<comment type="cofactor">
    <cofactor evidence="8">
        <name>(6R)-5,10-methylene-5,6,7,8-tetrahydrofolate</name>
        <dbReference type="ChEBI" id="CHEBI:15636"/>
    </cofactor>
    <text evidence="8">Binds 1 5,10-methenyltetrahydrofolate (MTHF) per subunit.</text>
</comment>
<sequence>MQKKQKTGLVWFRNDLRVNDNHSLSQAIQKNNQVIAVYCFDPRQFAETTYGFKKTAQFRAKFLIETIEELSTNLAKKNISLLVIHNTPEEVIPELVNQYKIDTIYLQKEWTAEETAVTETLKNELENIAWQESYDQFLFHPEDIPYAEFKKIPEVFTEFRKQCEKTVSVRSCVTIKAMPESNRIANDTAIPTLKDLGFEDFKMSSKTAFPFHGGENQALLRIAEYFWDTKKLSVYKKTRNGLIGKDYSSKLSAWLANGSISARTIYWEVKSYEKENGANEDTYWLIFELIWRDYFKYISLKHGNKIFQLKGILNKTYEWKFNNKAFQQWTNGTTKEPFVNANMIELQQTGWMSNRGRQNVASYWAKEWEQDWRIAAAYFESMLIDYDVHSNYGNWIYNSGVGNDPRDRKFNIKRQAEMYDANGAFQKLWLQTTLF</sequence>
<dbReference type="Gene3D" id="3.40.50.620">
    <property type="entry name" value="HUPs"/>
    <property type="match status" value="1"/>
</dbReference>
<protein>
    <recommendedName>
        <fullName evidence="2 8">Cryptochrome DASH</fullName>
    </recommendedName>
</protein>
<dbReference type="GO" id="GO:0000719">
    <property type="term" value="P:photoreactive repair"/>
    <property type="evidence" value="ECO:0007669"/>
    <property type="project" value="TreeGrafter"/>
</dbReference>
<feature type="site" description="Electron transfer via tryptophanyl radical" evidence="7">
    <location>
        <position position="395"/>
    </location>
</feature>
<dbReference type="EMBL" id="JABEVX010000001">
    <property type="protein sequence ID" value="NNT70609.1"/>
    <property type="molecule type" value="Genomic_DNA"/>
</dbReference>
<dbReference type="Proteomes" id="UP000536509">
    <property type="component" value="Unassembled WGS sequence"/>
</dbReference>
<dbReference type="InterPro" id="IPR014133">
    <property type="entry name" value="Cry_DASH"/>
</dbReference>
<comment type="caution">
    <text evidence="10">The sequence shown here is derived from an EMBL/GenBank/DDBJ whole genome shotgun (WGS) entry which is preliminary data.</text>
</comment>
<dbReference type="PRINTS" id="PR00147">
    <property type="entry name" value="DNAPHOTLYASE"/>
</dbReference>
<accession>A0A7Y3VXG6</accession>
<dbReference type="AlphaFoldDB" id="A0A7Y3VXG6"/>
<dbReference type="SUPFAM" id="SSF48173">
    <property type="entry name" value="Cryptochrome/photolyase FAD-binding domain"/>
    <property type="match status" value="1"/>
</dbReference>
<comment type="function">
    <text evidence="8">May have a photoreceptor function.</text>
</comment>
<dbReference type="InterPro" id="IPR036155">
    <property type="entry name" value="Crypto/Photolyase_N_sf"/>
</dbReference>
<dbReference type="InterPro" id="IPR036134">
    <property type="entry name" value="Crypto/Photolyase_FAD-like_sf"/>
</dbReference>
<evidence type="ECO:0000313" key="10">
    <source>
        <dbReference type="EMBL" id="NNT70609.1"/>
    </source>
</evidence>
<dbReference type="NCBIfam" id="TIGR02765">
    <property type="entry name" value="crypto_DASH"/>
    <property type="match status" value="1"/>
</dbReference>
<evidence type="ECO:0000256" key="3">
    <source>
        <dbReference type="ARBA" id="ARBA00022630"/>
    </source>
</evidence>
<dbReference type="InterPro" id="IPR005101">
    <property type="entry name" value="Cryptochr/Photolyase_FAD-bd"/>
</dbReference>
<feature type="binding site" evidence="6">
    <location>
        <begin position="385"/>
        <end position="387"/>
    </location>
    <ligand>
        <name>FAD</name>
        <dbReference type="ChEBI" id="CHEBI:57692"/>
    </ligand>
</feature>
<evidence type="ECO:0000256" key="5">
    <source>
        <dbReference type="ARBA" id="ARBA00022991"/>
    </source>
</evidence>
<evidence type="ECO:0000256" key="2">
    <source>
        <dbReference type="ARBA" id="ARBA00017881"/>
    </source>
</evidence>
<organism evidence="10 11">
    <name type="scientific">Flavobacterium rivulicola</name>
    <dbReference type="NCBI Taxonomy" id="2732161"/>
    <lineage>
        <taxon>Bacteria</taxon>
        <taxon>Pseudomonadati</taxon>
        <taxon>Bacteroidota</taxon>
        <taxon>Flavobacteriia</taxon>
        <taxon>Flavobacteriales</taxon>
        <taxon>Flavobacteriaceae</taxon>
        <taxon>Flavobacterium</taxon>
    </lineage>
</organism>
<dbReference type="Pfam" id="PF03441">
    <property type="entry name" value="FAD_binding_7"/>
    <property type="match status" value="1"/>
</dbReference>
<feature type="binding site" evidence="6">
    <location>
        <begin position="248"/>
        <end position="252"/>
    </location>
    <ligand>
        <name>FAD</name>
        <dbReference type="ChEBI" id="CHEBI:57692"/>
    </ligand>
</feature>
<dbReference type="InterPro" id="IPR014729">
    <property type="entry name" value="Rossmann-like_a/b/a_fold"/>
</dbReference>
<dbReference type="SUPFAM" id="SSF52425">
    <property type="entry name" value="Cryptochrome/photolyase, N-terminal domain"/>
    <property type="match status" value="1"/>
</dbReference>
<comment type="cofactor">
    <cofactor evidence="6 8">
        <name>FAD</name>
        <dbReference type="ChEBI" id="CHEBI:57692"/>
    </cofactor>
    <text evidence="6 8">Binds 1 FAD per subunit.</text>
</comment>
<evidence type="ECO:0000313" key="11">
    <source>
        <dbReference type="Proteomes" id="UP000536509"/>
    </source>
</evidence>
<evidence type="ECO:0000256" key="1">
    <source>
        <dbReference type="ARBA" id="ARBA00005862"/>
    </source>
</evidence>
<dbReference type="GO" id="GO:0071949">
    <property type="term" value="F:FAD binding"/>
    <property type="evidence" value="ECO:0007669"/>
    <property type="project" value="TreeGrafter"/>
</dbReference>
<dbReference type="Gene3D" id="1.10.579.10">
    <property type="entry name" value="DNA Cyclobutane Dipyrimidine Photolyase, subunit A, domain 3"/>
    <property type="match status" value="1"/>
</dbReference>
<keyword evidence="3 6" id="KW-0285">Flavoprotein</keyword>
<keyword evidence="5 8" id="KW-0157">Chromophore</keyword>
<dbReference type="InterPro" id="IPR006050">
    <property type="entry name" value="DNA_photolyase_N"/>
</dbReference>
<name>A0A7Y3VXG6_9FLAO</name>
<evidence type="ECO:0000259" key="9">
    <source>
        <dbReference type="PROSITE" id="PS51645"/>
    </source>
</evidence>
<dbReference type="RefSeq" id="WP_171220832.1">
    <property type="nucleotide sequence ID" value="NZ_CP121446.1"/>
</dbReference>
<dbReference type="Pfam" id="PF00875">
    <property type="entry name" value="DNA_photolyase"/>
    <property type="match status" value="1"/>
</dbReference>
<comment type="similarity">
    <text evidence="1 8">Belongs to the DNA photolyase class-1 family.</text>
</comment>
<dbReference type="Gene3D" id="1.25.40.80">
    <property type="match status" value="1"/>
</dbReference>
<feature type="site" description="Electron transfer via tryptophanyl radical" evidence="7">
    <location>
        <position position="319"/>
    </location>
</feature>
<evidence type="ECO:0000256" key="8">
    <source>
        <dbReference type="RuleBase" id="RU367151"/>
    </source>
</evidence>
<feature type="domain" description="Photolyase/cryptochrome alpha/beta" evidence="9">
    <location>
        <begin position="6"/>
        <end position="138"/>
    </location>
</feature>
<keyword evidence="4 6" id="KW-0274">FAD</keyword>
<gene>
    <name evidence="10" type="ORF">HKT18_00125</name>
</gene>
<dbReference type="GO" id="GO:0003677">
    <property type="term" value="F:DNA binding"/>
    <property type="evidence" value="ECO:0007669"/>
    <property type="project" value="TreeGrafter"/>
</dbReference>
<evidence type="ECO:0000256" key="4">
    <source>
        <dbReference type="ARBA" id="ARBA00022827"/>
    </source>
</evidence>
<dbReference type="InterPro" id="IPR002081">
    <property type="entry name" value="Cryptochrome/DNA_photolyase_1"/>
</dbReference>
<dbReference type="PANTHER" id="PTHR11455">
    <property type="entry name" value="CRYPTOCHROME"/>
    <property type="match status" value="1"/>
</dbReference>
<evidence type="ECO:0000256" key="6">
    <source>
        <dbReference type="PIRSR" id="PIRSR602081-1"/>
    </source>
</evidence>
<dbReference type="PANTHER" id="PTHR11455:SF22">
    <property type="entry name" value="CRYPTOCHROME DASH"/>
    <property type="match status" value="1"/>
</dbReference>
<keyword evidence="11" id="KW-1185">Reference proteome</keyword>
<proteinExistence type="inferred from homology"/>
<dbReference type="GO" id="GO:0003904">
    <property type="term" value="F:deoxyribodipyrimidine photo-lyase activity"/>
    <property type="evidence" value="ECO:0007669"/>
    <property type="project" value="TreeGrafter"/>
</dbReference>
<reference evidence="10 11" key="1">
    <citation type="submission" date="2020-05" db="EMBL/GenBank/DDBJ databases">
        <title>Draft genome of Flavobacterium sp. IMCC34852.</title>
        <authorList>
            <person name="Song J."/>
            <person name="Cho J.-C."/>
        </authorList>
    </citation>
    <scope>NUCLEOTIDE SEQUENCE [LARGE SCALE GENOMIC DNA]</scope>
    <source>
        <strain evidence="10 11">IMCC34852</strain>
    </source>
</reference>
<feature type="binding site" evidence="6">
    <location>
        <position position="235"/>
    </location>
    <ligand>
        <name>FAD</name>
        <dbReference type="ChEBI" id="CHEBI:57692"/>
    </ligand>
</feature>
<feature type="site" description="Electron transfer via tryptophanyl radical" evidence="7">
    <location>
        <position position="372"/>
    </location>
</feature>
<dbReference type="PROSITE" id="PS51645">
    <property type="entry name" value="PHR_CRY_ALPHA_BETA"/>
    <property type="match status" value="1"/>
</dbReference>